<dbReference type="Proteomes" id="UP000460626">
    <property type="component" value="Unassembled WGS sequence"/>
</dbReference>
<keyword evidence="3" id="KW-1185">Reference proteome</keyword>
<name>A0A845A7Q6_9SPHN</name>
<feature type="region of interest" description="Disordered" evidence="1">
    <location>
        <begin position="39"/>
        <end position="60"/>
    </location>
</feature>
<dbReference type="OrthoDB" id="7550365at2"/>
<dbReference type="EMBL" id="WTYH01000001">
    <property type="protein sequence ID" value="MXO93579.1"/>
    <property type="molecule type" value="Genomic_DNA"/>
</dbReference>
<evidence type="ECO:0000313" key="2">
    <source>
        <dbReference type="EMBL" id="MXO93579.1"/>
    </source>
</evidence>
<gene>
    <name evidence="2" type="ORF">GRI62_08160</name>
</gene>
<proteinExistence type="predicted"/>
<reference evidence="2 3" key="1">
    <citation type="submission" date="2019-12" db="EMBL/GenBank/DDBJ databases">
        <title>Genomic-based taxomic classification of the family Erythrobacteraceae.</title>
        <authorList>
            <person name="Xu L."/>
        </authorList>
    </citation>
    <scope>NUCLEOTIDE SEQUENCE [LARGE SCALE GENOMIC DNA]</scope>
    <source>
        <strain evidence="2 3">RC4-10-4</strain>
    </source>
</reference>
<sequence>MTRLGLAAIMVALPVMLVACDRSDPPVEKLERAAEEIVAEGEAEPLPRQAQGPFAPRDECTDQPGGSAFLAELRSAVAARDAQAFAALAADDVQLDFGGGSGRDLLVERLDDPSYDLWTEAAEVLRLGCASDGATLTMPWYFAQQSTVDPYNGAIVTGENVAIHSQPNEETPRVGIVSWTEVERTGNARPGEEWAEITWKDDESGEQRTGFIRQKNLRSIIDYRIGAARRNGRWRVTTFIAGD</sequence>
<protein>
    <recommendedName>
        <fullName evidence="4">SH3 domain-containing protein</fullName>
    </recommendedName>
</protein>
<organism evidence="2 3">
    <name type="scientific">Aurantiacibacter arachoides</name>
    <dbReference type="NCBI Taxonomy" id="1850444"/>
    <lineage>
        <taxon>Bacteria</taxon>
        <taxon>Pseudomonadati</taxon>
        <taxon>Pseudomonadota</taxon>
        <taxon>Alphaproteobacteria</taxon>
        <taxon>Sphingomonadales</taxon>
        <taxon>Erythrobacteraceae</taxon>
        <taxon>Aurantiacibacter</taxon>
    </lineage>
</organism>
<dbReference type="AlphaFoldDB" id="A0A845A7Q6"/>
<evidence type="ECO:0000313" key="3">
    <source>
        <dbReference type="Proteomes" id="UP000460626"/>
    </source>
</evidence>
<comment type="caution">
    <text evidence="2">The sequence shown here is derived from an EMBL/GenBank/DDBJ whole genome shotgun (WGS) entry which is preliminary data.</text>
</comment>
<dbReference type="PROSITE" id="PS51257">
    <property type="entry name" value="PROKAR_LIPOPROTEIN"/>
    <property type="match status" value="1"/>
</dbReference>
<evidence type="ECO:0008006" key="4">
    <source>
        <dbReference type="Google" id="ProtNLM"/>
    </source>
</evidence>
<dbReference type="RefSeq" id="WP_131452839.1">
    <property type="nucleotide sequence ID" value="NZ_BMJK01000001.1"/>
</dbReference>
<accession>A0A845A7Q6</accession>
<evidence type="ECO:0000256" key="1">
    <source>
        <dbReference type="SAM" id="MobiDB-lite"/>
    </source>
</evidence>